<gene>
    <name evidence="2" type="ORF">HH216_20765</name>
</gene>
<reference evidence="2 3" key="1">
    <citation type="submission" date="2020-04" db="EMBL/GenBank/DDBJ databases">
        <title>Genome sequencing of novel species.</title>
        <authorList>
            <person name="Heo J."/>
            <person name="Kim S.-J."/>
            <person name="Kim J.-S."/>
            <person name="Hong S.-B."/>
            <person name="Kwon S.-W."/>
        </authorList>
    </citation>
    <scope>NUCLEOTIDE SEQUENCE [LARGE SCALE GENOMIC DNA]</scope>
    <source>
        <strain evidence="2 3">CJU-R4</strain>
    </source>
</reference>
<evidence type="ECO:0000313" key="2">
    <source>
        <dbReference type="EMBL" id="QJD80574.1"/>
    </source>
</evidence>
<sequence length="452" mass="51077">MSQQPLSVTPLSDEHEQKLRELTAQSWNLELVISGAAMFTVLQLPDLMDEGLDYIRYNLMTQTAGVAVILPGLAYSLMKGMCYVLFLAFLTNFVMRAFWVSLVGLLAVYPGGIQYDQLPFSTKSAKDRMAAELGPLNAYILRLDQRCNIVFAVSFLFVSFMLGIALIYMLLFLFYFGLRPIIPDAYWPVVRVVLFALAGLFVVTAIVSSLPKIRANPRVDAMHDRLNSLPKLISLGTSKPSAFILNTFRTNLPKKRLGQMTLVMFVGFMLLLTVELIANADRIYGHAISPNLRHLFPNHVVGHAVNANDYNDQRAEDAYIDAASIQSDVIREPFIRLYVAYPKALDTLLTRLSPKPEWDDALPRDERRRLQTEWSINQISRFVRIDLNDSLYQKPDLLFAQIGTKQQQGWQTVLIPTNLKTGKNLLKIGIQPDSATAETPIITIPFWYVPEN</sequence>
<feature type="transmembrane region" description="Helical" evidence="1">
    <location>
        <begin position="189"/>
        <end position="210"/>
    </location>
</feature>
<evidence type="ECO:0000313" key="3">
    <source>
        <dbReference type="Proteomes" id="UP000501128"/>
    </source>
</evidence>
<keyword evidence="1" id="KW-0812">Transmembrane</keyword>
<feature type="transmembrane region" description="Helical" evidence="1">
    <location>
        <begin position="57"/>
        <end position="77"/>
    </location>
</feature>
<protein>
    <submittedName>
        <fullName evidence="2">Uncharacterized protein</fullName>
    </submittedName>
</protein>
<keyword evidence="1" id="KW-0472">Membrane</keyword>
<feature type="transmembrane region" description="Helical" evidence="1">
    <location>
        <begin position="83"/>
        <end position="109"/>
    </location>
</feature>
<proteinExistence type="predicted"/>
<dbReference type="Proteomes" id="UP000501128">
    <property type="component" value="Chromosome"/>
</dbReference>
<feature type="transmembrane region" description="Helical" evidence="1">
    <location>
        <begin position="257"/>
        <end position="278"/>
    </location>
</feature>
<dbReference type="KEGG" id="srho:HH216_20765"/>
<dbReference type="RefSeq" id="WP_169552543.1">
    <property type="nucleotide sequence ID" value="NZ_CP051677.1"/>
</dbReference>
<keyword evidence="3" id="KW-1185">Reference proteome</keyword>
<name>A0A7L5DQ20_9BACT</name>
<evidence type="ECO:0000256" key="1">
    <source>
        <dbReference type="SAM" id="Phobius"/>
    </source>
</evidence>
<dbReference type="EMBL" id="CP051677">
    <property type="protein sequence ID" value="QJD80574.1"/>
    <property type="molecule type" value="Genomic_DNA"/>
</dbReference>
<dbReference type="AlphaFoldDB" id="A0A7L5DQ20"/>
<keyword evidence="1" id="KW-1133">Transmembrane helix</keyword>
<feature type="transmembrane region" description="Helical" evidence="1">
    <location>
        <begin position="149"/>
        <end position="177"/>
    </location>
</feature>
<organism evidence="2 3">
    <name type="scientific">Spirosoma rhododendri</name>
    <dbReference type="NCBI Taxonomy" id="2728024"/>
    <lineage>
        <taxon>Bacteria</taxon>
        <taxon>Pseudomonadati</taxon>
        <taxon>Bacteroidota</taxon>
        <taxon>Cytophagia</taxon>
        <taxon>Cytophagales</taxon>
        <taxon>Cytophagaceae</taxon>
        <taxon>Spirosoma</taxon>
    </lineage>
</organism>
<accession>A0A7L5DQ20</accession>